<evidence type="ECO:0000313" key="2">
    <source>
        <dbReference type="EMBL" id="KNC23547.1"/>
    </source>
</evidence>
<dbReference type="AlphaFoldDB" id="A0A0L0BU21"/>
<dbReference type="InterPro" id="IPR047036">
    <property type="entry name" value="EF3_4HB_sf"/>
</dbReference>
<protein>
    <recommendedName>
        <fullName evidence="1">Elongation factor 3 four helical bundle domain-containing protein</fullName>
    </recommendedName>
</protein>
<dbReference type="EMBL" id="JRES01001341">
    <property type="protein sequence ID" value="KNC23547.1"/>
    <property type="molecule type" value="Genomic_DNA"/>
</dbReference>
<comment type="caution">
    <text evidence="2">The sequence shown here is derived from an EMBL/GenBank/DDBJ whole genome shotgun (WGS) entry which is preliminary data.</text>
</comment>
<evidence type="ECO:0000313" key="3">
    <source>
        <dbReference type="Proteomes" id="UP000037069"/>
    </source>
</evidence>
<evidence type="ECO:0000259" key="1">
    <source>
        <dbReference type="Pfam" id="PF17947"/>
    </source>
</evidence>
<accession>A0A0L0BU21</accession>
<dbReference type="Gene3D" id="1.20.1390.20">
    <property type="match status" value="1"/>
</dbReference>
<sequence length="52" mass="6082">VNLAIVRDLIKEHNVDKRFDPIVEYIAAISGDLIDERNTDMNVWIEAIRHSY</sequence>
<proteinExistence type="predicted"/>
<dbReference type="Pfam" id="PF17947">
    <property type="entry name" value="4HB"/>
    <property type="match status" value="1"/>
</dbReference>
<feature type="domain" description="Elongation factor 3 four helical bundle" evidence="1">
    <location>
        <begin position="2"/>
        <end position="49"/>
    </location>
</feature>
<gene>
    <name evidence="2" type="ORF">FF38_13420</name>
</gene>
<dbReference type="Proteomes" id="UP000037069">
    <property type="component" value="Unassembled WGS sequence"/>
</dbReference>
<name>A0A0L0BU21_LUCCU</name>
<feature type="non-terminal residue" evidence="2">
    <location>
        <position position="52"/>
    </location>
</feature>
<feature type="non-terminal residue" evidence="2">
    <location>
        <position position="1"/>
    </location>
</feature>
<dbReference type="InterPro" id="IPR040533">
    <property type="entry name" value="EF3_4HB"/>
</dbReference>
<organism evidence="2 3">
    <name type="scientific">Lucilia cuprina</name>
    <name type="common">Green bottle fly</name>
    <name type="synonym">Australian sheep blowfly</name>
    <dbReference type="NCBI Taxonomy" id="7375"/>
    <lineage>
        <taxon>Eukaryota</taxon>
        <taxon>Metazoa</taxon>
        <taxon>Ecdysozoa</taxon>
        <taxon>Arthropoda</taxon>
        <taxon>Hexapoda</taxon>
        <taxon>Insecta</taxon>
        <taxon>Pterygota</taxon>
        <taxon>Neoptera</taxon>
        <taxon>Endopterygota</taxon>
        <taxon>Diptera</taxon>
        <taxon>Brachycera</taxon>
        <taxon>Muscomorpha</taxon>
        <taxon>Oestroidea</taxon>
        <taxon>Calliphoridae</taxon>
        <taxon>Luciliinae</taxon>
        <taxon>Lucilia</taxon>
    </lineage>
</organism>
<keyword evidence="3" id="KW-1185">Reference proteome</keyword>
<reference evidence="2 3" key="1">
    <citation type="journal article" date="2015" name="Nat. Commun.">
        <title>Lucilia cuprina genome unlocks parasitic fly biology to underpin future interventions.</title>
        <authorList>
            <person name="Anstead C.A."/>
            <person name="Korhonen P.K."/>
            <person name="Young N.D."/>
            <person name="Hall R.S."/>
            <person name="Jex A.R."/>
            <person name="Murali S.C."/>
            <person name="Hughes D.S."/>
            <person name="Lee S.F."/>
            <person name="Perry T."/>
            <person name="Stroehlein A.J."/>
            <person name="Ansell B.R."/>
            <person name="Breugelmans B."/>
            <person name="Hofmann A."/>
            <person name="Qu J."/>
            <person name="Dugan S."/>
            <person name="Lee S.L."/>
            <person name="Chao H."/>
            <person name="Dinh H."/>
            <person name="Han Y."/>
            <person name="Doddapaneni H.V."/>
            <person name="Worley K.C."/>
            <person name="Muzny D.M."/>
            <person name="Ioannidis P."/>
            <person name="Waterhouse R.M."/>
            <person name="Zdobnov E.M."/>
            <person name="James P.J."/>
            <person name="Bagnall N.H."/>
            <person name="Kotze A.C."/>
            <person name="Gibbs R.A."/>
            <person name="Richards S."/>
            <person name="Batterham P."/>
            <person name="Gasser R.B."/>
        </authorList>
    </citation>
    <scope>NUCLEOTIDE SEQUENCE [LARGE SCALE GENOMIC DNA]</scope>
    <source>
        <strain evidence="2 3">LS</strain>
        <tissue evidence="2">Full body</tissue>
    </source>
</reference>